<comment type="caution">
    <text evidence="3">The sequence shown here is derived from an EMBL/GenBank/DDBJ whole genome shotgun (WGS) entry which is preliminary data.</text>
</comment>
<feature type="region of interest" description="Disordered" evidence="1">
    <location>
        <begin position="288"/>
        <end position="316"/>
    </location>
</feature>
<feature type="compositionally biased region" description="Polar residues" evidence="1">
    <location>
        <begin position="359"/>
        <end position="370"/>
    </location>
</feature>
<dbReference type="EMBL" id="WTXG01000107">
    <property type="protein sequence ID" value="KAI0292989.1"/>
    <property type="molecule type" value="Genomic_DNA"/>
</dbReference>
<feature type="transmembrane region" description="Helical" evidence="2">
    <location>
        <begin position="232"/>
        <end position="253"/>
    </location>
</feature>
<keyword evidence="2" id="KW-0812">Transmembrane</keyword>
<feature type="compositionally biased region" description="Basic and acidic residues" evidence="1">
    <location>
        <begin position="614"/>
        <end position="624"/>
    </location>
</feature>
<feature type="compositionally biased region" description="Polar residues" evidence="1">
    <location>
        <begin position="304"/>
        <end position="316"/>
    </location>
</feature>
<feature type="compositionally biased region" description="Low complexity" evidence="1">
    <location>
        <begin position="502"/>
        <end position="517"/>
    </location>
</feature>
<feature type="transmembrane region" description="Helical" evidence="2">
    <location>
        <begin position="98"/>
        <end position="121"/>
    </location>
</feature>
<feature type="region of interest" description="Disordered" evidence="1">
    <location>
        <begin position="1"/>
        <end position="31"/>
    </location>
</feature>
<evidence type="ECO:0000256" key="1">
    <source>
        <dbReference type="SAM" id="MobiDB-lite"/>
    </source>
</evidence>
<feature type="compositionally biased region" description="Polar residues" evidence="1">
    <location>
        <begin position="18"/>
        <end position="27"/>
    </location>
</feature>
<keyword evidence="2" id="KW-1133">Transmembrane helix</keyword>
<name>A0AAD4QJV5_9AGAM</name>
<feature type="compositionally biased region" description="Gly residues" evidence="1">
    <location>
        <begin position="687"/>
        <end position="696"/>
    </location>
</feature>
<feature type="region of interest" description="Disordered" evidence="1">
    <location>
        <begin position="563"/>
        <end position="696"/>
    </location>
</feature>
<feature type="compositionally biased region" description="Basic and acidic residues" evidence="1">
    <location>
        <begin position="7"/>
        <end position="16"/>
    </location>
</feature>
<evidence type="ECO:0000313" key="3">
    <source>
        <dbReference type="EMBL" id="KAI0292989.1"/>
    </source>
</evidence>
<feature type="region of interest" description="Disordered" evidence="1">
    <location>
        <begin position="346"/>
        <end position="395"/>
    </location>
</feature>
<feature type="region of interest" description="Disordered" evidence="1">
    <location>
        <begin position="490"/>
        <end position="518"/>
    </location>
</feature>
<proteinExistence type="predicted"/>
<evidence type="ECO:0000256" key="2">
    <source>
        <dbReference type="SAM" id="Phobius"/>
    </source>
</evidence>
<dbReference type="AlphaFoldDB" id="A0AAD4QJV5"/>
<protein>
    <submittedName>
        <fullName evidence="3">Uncharacterized protein</fullName>
    </submittedName>
</protein>
<sequence length="696" mass="75345">MSAMALEFHHSPRHSEVASPSPSGTRVTHSRRMSSLSMTTFTTTSQSHHQSEPLLRNVDYQGTITREPLRPVVSAEEVGYSEMGLQQRARRFRLLEGILLSIIGSWASYTTVRYFVAFAVYSNNTRRSVALSLGISSLLSLLLATALALSLVFPYYTNHDRSGSRSLRKSICPISRFLTSFFLFAPAAVNLALVFAWKDTSSTLSLSGRCHWDLDVVWMGVGRQCTAHAPAWGVWLAAAISRLALTVTVLIVYHFASTRNRASQCLPRYRPGDLRRTGTVEITQIVQSDAPSRPSPVLRPFFQKSETSNVTQPSLSSGRMAAIPEFNDLRHQIRHYYEHEYAGLDSTDSSTLSEDDSNPRSAESSNTPSRSLRRKANSRDLHAGESSPGREALVSNVREGELEGFADRFRSIVDRVSRELEDARNLESDPQPRTPPLHHVLDTHTPYMSIDEFGREVPSEEPIPMLGGIIKRMPTIESVGSREFASLRSTTIASGGGGGINSPSVGTSSSSSRPPTRATMVSFNDAASASLASASQHSSRSNSIHRPLMSSELGELVRDALRTRGQPPPRSLPPHVTSTPVRPGSVGSGASTGEFVRSRSNSVGPGEALAPVTEHGEFGREDGLWRAPPPPRRLCDTPDQLSSASEMGELVRTEGSRSWGSSSASATSTAYFTAGTGSTTGATDSGTGTGSSGVPR</sequence>
<feature type="transmembrane region" description="Helical" evidence="2">
    <location>
        <begin position="177"/>
        <end position="197"/>
    </location>
</feature>
<reference evidence="3" key="1">
    <citation type="journal article" date="2022" name="New Phytol.">
        <title>Evolutionary transition to the ectomycorrhizal habit in the genomes of a hyperdiverse lineage of mushroom-forming fungi.</title>
        <authorList>
            <person name="Looney B."/>
            <person name="Miyauchi S."/>
            <person name="Morin E."/>
            <person name="Drula E."/>
            <person name="Courty P.E."/>
            <person name="Kohler A."/>
            <person name="Kuo A."/>
            <person name="LaButti K."/>
            <person name="Pangilinan J."/>
            <person name="Lipzen A."/>
            <person name="Riley R."/>
            <person name="Andreopoulos W."/>
            <person name="He G."/>
            <person name="Johnson J."/>
            <person name="Nolan M."/>
            <person name="Tritt A."/>
            <person name="Barry K.W."/>
            <person name="Grigoriev I.V."/>
            <person name="Nagy L.G."/>
            <person name="Hibbett D."/>
            <person name="Henrissat B."/>
            <person name="Matheny P.B."/>
            <person name="Labbe J."/>
            <person name="Martin F.M."/>
        </authorList>
    </citation>
    <scope>NUCLEOTIDE SEQUENCE</scope>
    <source>
        <strain evidence="3">BPL690</strain>
    </source>
</reference>
<feature type="region of interest" description="Disordered" evidence="1">
    <location>
        <begin position="422"/>
        <end position="442"/>
    </location>
</feature>
<keyword evidence="4" id="KW-1185">Reference proteome</keyword>
<evidence type="ECO:0000313" key="4">
    <source>
        <dbReference type="Proteomes" id="UP001203297"/>
    </source>
</evidence>
<feature type="compositionally biased region" description="Low complexity" evidence="1">
    <location>
        <begin position="656"/>
        <end position="686"/>
    </location>
</feature>
<dbReference type="Proteomes" id="UP001203297">
    <property type="component" value="Unassembled WGS sequence"/>
</dbReference>
<gene>
    <name evidence="3" type="ORF">B0F90DRAFT_1822484</name>
</gene>
<keyword evidence="2" id="KW-0472">Membrane</keyword>
<organism evidence="3 4">
    <name type="scientific">Multifurca ochricompacta</name>
    <dbReference type="NCBI Taxonomy" id="376703"/>
    <lineage>
        <taxon>Eukaryota</taxon>
        <taxon>Fungi</taxon>
        <taxon>Dikarya</taxon>
        <taxon>Basidiomycota</taxon>
        <taxon>Agaricomycotina</taxon>
        <taxon>Agaricomycetes</taxon>
        <taxon>Russulales</taxon>
        <taxon>Russulaceae</taxon>
        <taxon>Multifurca</taxon>
    </lineage>
</organism>
<accession>A0AAD4QJV5</accession>
<feature type="transmembrane region" description="Helical" evidence="2">
    <location>
        <begin position="133"/>
        <end position="156"/>
    </location>
</feature>